<dbReference type="AlphaFoldDB" id="B1ZBD2"/>
<sequence>MRAGTVVLPHPAGTHCAFLMDEGRSVSVRAWNEAAGLYDILDNPLGPAVVAQDGTSAFRIDGEALTQAAWDAHPRVRAARQGDLSGYPRPNWTPPG</sequence>
<organism evidence="1 2">
    <name type="scientific">Methylorubrum populi (strain ATCC BAA-705 / NCIMB 13946 / BJ001)</name>
    <name type="common">Methylobacterium populi</name>
    <dbReference type="NCBI Taxonomy" id="441620"/>
    <lineage>
        <taxon>Bacteria</taxon>
        <taxon>Pseudomonadati</taxon>
        <taxon>Pseudomonadota</taxon>
        <taxon>Alphaproteobacteria</taxon>
        <taxon>Hyphomicrobiales</taxon>
        <taxon>Methylobacteriaceae</taxon>
        <taxon>Methylorubrum</taxon>
    </lineage>
</organism>
<proteinExistence type="predicted"/>
<dbReference type="Proteomes" id="UP000007136">
    <property type="component" value="Chromosome"/>
</dbReference>
<evidence type="ECO:0000313" key="2">
    <source>
        <dbReference type="Proteomes" id="UP000007136"/>
    </source>
</evidence>
<name>B1ZBD2_METPB</name>
<gene>
    <name evidence="1" type="ordered locus">Mpop_2571</name>
</gene>
<reference evidence="1" key="1">
    <citation type="submission" date="2008-04" db="EMBL/GenBank/DDBJ databases">
        <title>Complete sequence of chromosome of Methylobacterium populi BJ001.</title>
        <authorList>
            <consortium name="US DOE Joint Genome Institute"/>
            <person name="Copeland A."/>
            <person name="Lucas S."/>
            <person name="Lapidus A."/>
            <person name="Glavina del Rio T."/>
            <person name="Dalin E."/>
            <person name="Tice H."/>
            <person name="Bruce D."/>
            <person name="Goodwin L."/>
            <person name="Pitluck S."/>
            <person name="Chertkov O."/>
            <person name="Brettin T."/>
            <person name="Detter J.C."/>
            <person name="Han C."/>
            <person name="Kuske C.R."/>
            <person name="Schmutz J."/>
            <person name="Larimer F."/>
            <person name="Land M."/>
            <person name="Hauser L."/>
            <person name="Kyrpides N."/>
            <person name="Mikhailova N."/>
            <person name="Marx C."/>
            <person name="Richardson P."/>
        </authorList>
    </citation>
    <scope>NUCLEOTIDE SEQUENCE [LARGE SCALE GENOMIC DNA]</scope>
    <source>
        <strain evidence="1">BJ001</strain>
    </source>
</reference>
<protein>
    <submittedName>
        <fullName evidence="1">Uncharacterized protein</fullName>
    </submittedName>
</protein>
<dbReference type="KEGG" id="mpo:Mpop_2571"/>
<dbReference type="EMBL" id="CP001029">
    <property type="protein sequence ID" value="ACB80728.1"/>
    <property type="molecule type" value="Genomic_DNA"/>
</dbReference>
<evidence type="ECO:0000313" key="1">
    <source>
        <dbReference type="EMBL" id="ACB80728.1"/>
    </source>
</evidence>
<dbReference type="HOGENOM" id="CLU_2437402_0_0_5"/>
<accession>B1ZBD2</accession>